<accession>A0A3P7YRC4</accession>
<gene>
    <name evidence="2" type="ORF">BTMF_LOCUS12306</name>
</gene>
<evidence type="ECO:0000256" key="1">
    <source>
        <dbReference type="SAM" id="MobiDB-lite"/>
    </source>
</evidence>
<reference evidence="2 3" key="1">
    <citation type="submission" date="2018-11" db="EMBL/GenBank/DDBJ databases">
        <authorList>
            <consortium name="Pathogen Informatics"/>
        </authorList>
    </citation>
    <scope>NUCLEOTIDE SEQUENCE [LARGE SCALE GENOMIC DNA]</scope>
</reference>
<name>A0A3P7YRC4_9BILA</name>
<protein>
    <submittedName>
        <fullName evidence="2">Uncharacterized protein</fullName>
    </submittedName>
</protein>
<dbReference type="AlphaFoldDB" id="A0A3P7YRC4"/>
<evidence type="ECO:0000313" key="2">
    <source>
        <dbReference type="EMBL" id="VDO42192.1"/>
    </source>
</evidence>
<organism evidence="2 3">
    <name type="scientific">Brugia timori</name>
    <dbReference type="NCBI Taxonomy" id="42155"/>
    <lineage>
        <taxon>Eukaryota</taxon>
        <taxon>Metazoa</taxon>
        <taxon>Ecdysozoa</taxon>
        <taxon>Nematoda</taxon>
        <taxon>Chromadorea</taxon>
        <taxon>Rhabditida</taxon>
        <taxon>Spirurina</taxon>
        <taxon>Spiruromorpha</taxon>
        <taxon>Filarioidea</taxon>
        <taxon>Onchocercidae</taxon>
        <taxon>Brugia</taxon>
    </lineage>
</organism>
<dbReference type="EMBL" id="UZAG01019049">
    <property type="protein sequence ID" value="VDO42192.1"/>
    <property type="molecule type" value="Genomic_DNA"/>
</dbReference>
<proteinExistence type="predicted"/>
<dbReference type="Proteomes" id="UP000280834">
    <property type="component" value="Unassembled WGS sequence"/>
</dbReference>
<keyword evidence="3" id="KW-1185">Reference proteome</keyword>
<feature type="region of interest" description="Disordered" evidence="1">
    <location>
        <begin position="34"/>
        <end position="94"/>
    </location>
</feature>
<evidence type="ECO:0000313" key="3">
    <source>
        <dbReference type="Proteomes" id="UP000280834"/>
    </source>
</evidence>
<feature type="compositionally biased region" description="Basic and acidic residues" evidence="1">
    <location>
        <begin position="43"/>
        <end position="56"/>
    </location>
</feature>
<dbReference type="InterPro" id="IPR032552">
    <property type="entry name" value="RSB_motif"/>
</dbReference>
<sequence length="108" mass="12027">MKTKTQPAVYYLPLSEEQITERIKRKAAEAELAKKVAQNGTMKRKEKDEPSKEKTNTSKRVSARSPPSRRRSRTPPSPDSTAKTTSSQGLSLVDIAISKGKDVKAYLH</sequence>
<dbReference type="Pfam" id="PF16294">
    <property type="entry name" value="RSB_motif"/>
    <property type="match status" value="1"/>
</dbReference>